<dbReference type="PANTHER" id="PTHR11695:SF294">
    <property type="entry name" value="RETICULON-4-INTERACTING PROTEIN 1, MITOCHONDRIAL"/>
    <property type="match status" value="1"/>
</dbReference>
<organism evidence="3 4">
    <name type="scientific">Promicromonospora vindobonensis</name>
    <dbReference type="NCBI Taxonomy" id="195748"/>
    <lineage>
        <taxon>Bacteria</taxon>
        <taxon>Bacillati</taxon>
        <taxon>Actinomycetota</taxon>
        <taxon>Actinomycetes</taxon>
        <taxon>Micrococcales</taxon>
        <taxon>Promicromonosporaceae</taxon>
        <taxon>Promicromonospora</taxon>
    </lineage>
</organism>
<sequence length="329" mass="34814">MSQPMHAAMYARYGPPEVLYTSTVPRPHPDAGQVLVRVVASTVNGGELAGRQGRLKIVTGRKFPRPIGIDFSGEITALGHGVTDFAVGDRVWGAVDERGDVGAAAEYVAADVGRISHAPSGLTLVEAVSLLSGGNTALSALRDKASLRPGERVLIRGAAGGVGSVAVQVAKMLGAIVTASTSPATVDYVRKLGADHVVDYHLPPRELGEFDVVFDTRGTQLREYRRILANGGRMVTIAFDLDHPVRSLGYVLLSGIHGSRRVRLFFGHPERSLFETLTAATEAGKLRPVVDTVFPLERIADAHARLEAGGVRGKVIVQVAAPLDGPEIA</sequence>
<dbReference type="Gene3D" id="3.40.50.720">
    <property type="entry name" value="NAD(P)-binding Rossmann-like Domain"/>
    <property type="match status" value="1"/>
</dbReference>
<dbReference type="Proteomes" id="UP001597479">
    <property type="component" value="Unassembled WGS sequence"/>
</dbReference>
<keyword evidence="4" id="KW-1185">Reference proteome</keyword>
<dbReference type="Pfam" id="PF08240">
    <property type="entry name" value="ADH_N"/>
    <property type="match status" value="1"/>
</dbReference>
<evidence type="ECO:0000256" key="1">
    <source>
        <dbReference type="ARBA" id="ARBA00023002"/>
    </source>
</evidence>
<accession>A0ABW5VPE5</accession>
<dbReference type="SMART" id="SM00829">
    <property type="entry name" value="PKS_ER"/>
    <property type="match status" value="1"/>
</dbReference>
<dbReference type="InterPro" id="IPR013154">
    <property type="entry name" value="ADH-like_N"/>
</dbReference>
<dbReference type="InterPro" id="IPR050700">
    <property type="entry name" value="YIM1/Zinc_Alcohol_DH_Fams"/>
</dbReference>
<evidence type="ECO:0000259" key="2">
    <source>
        <dbReference type="SMART" id="SM00829"/>
    </source>
</evidence>
<feature type="domain" description="Enoyl reductase (ER)" evidence="2">
    <location>
        <begin position="14"/>
        <end position="317"/>
    </location>
</feature>
<dbReference type="PANTHER" id="PTHR11695">
    <property type="entry name" value="ALCOHOL DEHYDROGENASE RELATED"/>
    <property type="match status" value="1"/>
</dbReference>
<dbReference type="SUPFAM" id="SSF51735">
    <property type="entry name" value="NAD(P)-binding Rossmann-fold domains"/>
    <property type="match status" value="1"/>
</dbReference>
<gene>
    <name evidence="3" type="ORF">ACFS27_07980</name>
</gene>
<name>A0ABW5VPE5_9MICO</name>
<dbReference type="InterPro" id="IPR011032">
    <property type="entry name" value="GroES-like_sf"/>
</dbReference>
<reference evidence="4" key="1">
    <citation type="journal article" date="2019" name="Int. J. Syst. Evol. Microbiol.">
        <title>The Global Catalogue of Microorganisms (GCM) 10K type strain sequencing project: providing services to taxonomists for standard genome sequencing and annotation.</title>
        <authorList>
            <consortium name="The Broad Institute Genomics Platform"/>
            <consortium name="The Broad Institute Genome Sequencing Center for Infectious Disease"/>
            <person name="Wu L."/>
            <person name="Ma J."/>
        </authorList>
    </citation>
    <scope>NUCLEOTIDE SEQUENCE [LARGE SCALE GENOMIC DNA]</scope>
    <source>
        <strain evidence="4">CCM 7044</strain>
    </source>
</reference>
<dbReference type="EMBL" id="JBHUOG010000001">
    <property type="protein sequence ID" value="MFD2793487.1"/>
    <property type="molecule type" value="Genomic_DNA"/>
</dbReference>
<dbReference type="CDD" id="cd08267">
    <property type="entry name" value="MDR1"/>
    <property type="match status" value="1"/>
</dbReference>
<dbReference type="InterPro" id="IPR036291">
    <property type="entry name" value="NAD(P)-bd_dom_sf"/>
</dbReference>
<dbReference type="InterPro" id="IPR002364">
    <property type="entry name" value="Quin_OxRdtase/zeta-crystal_CS"/>
</dbReference>
<proteinExistence type="predicted"/>
<protein>
    <submittedName>
        <fullName evidence="3">NAD(P)-dependent alcohol dehydrogenase</fullName>
    </submittedName>
</protein>
<dbReference type="Gene3D" id="3.90.180.10">
    <property type="entry name" value="Medium-chain alcohol dehydrogenases, catalytic domain"/>
    <property type="match status" value="1"/>
</dbReference>
<evidence type="ECO:0000313" key="4">
    <source>
        <dbReference type="Proteomes" id="UP001597479"/>
    </source>
</evidence>
<evidence type="ECO:0000313" key="3">
    <source>
        <dbReference type="EMBL" id="MFD2793487.1"/>
    </source>
</evidence>
<keyword evidence="1" id="KW-0560">Oxidoreductase</keyword>
<dbReference type="RefSeq" id="WP_377181720.1">
    <property type="nucleotide sequence ID" value="NZ_JBHUOG010000001.1"/>
</dbReference>
<dbReference type="SUPFAM" id="SSF50129">
    <property type="entry name" value="GroES-like"/>
    <property type="match status" value="1"/>
</dbReference>
<dbReference type="InterPro" id="IPR020843">
    <property type="entry name" value="ER"/>
</dbReference>
<dbReference type="PROSITE" id="PS01162">
    <property type="entry name" value="QOR_ZETA_CRYSTAL"/>
    <property type="match status" value="1"/>
</dbReference>
<dbReference type="Pfam" id="PF13602">
    <property type="entry name" value="ADH_zinc_N_2"/>
    <property type="match status" value="1"/>
</dbReference>
<comment type="caution">
    <text evidence="3">The sequence shown here is derived from an EMBL/GenBank/DDBJ whole genome shotgun (WGS) entry which is preliminary data.</text>
</comment>